<evidence type="ECO:0000313" key="2">
    <source>
        <dbReference type="EMBL" id="WAR07155.1"/>
    </source>
</evidence>
<dbReference type="PANTHER" id="PTHR19300">
    <property type="entry name" value="BETA-1,4-GALACTOSYLTRANSFERASE"/>
    <property type="match status" value="1"/>
</dbReference>
<protein>
    <submittedName>
        <fullName evidence="2">BRE4-like protein</fullName>
    </submittedName>
</protein>
<name>A0ABY7EBB7_MYAAR</name>
<evidence type="ECO:0000259" key="1">
    <source>
        <dbReference type="Pfam" id="PF13733"/>
    </source>
</evidence>
<proteinExistence type="predicted"/>
<dbReference type="PRINTS" id="PR02050">
    <property type="entry name" value="B14GALTRFASE"/>
</dbReference>
<gene>
    <name evidence="2" type="ORF">MAR_017113</name>
</gene>
<dbReference type="InterPro" id="IPR029044">
    <property type="entry name" value="Nucleotide-diphossugar_trans"/>
</dbReference>
<dbReference type="Proteomes" id="UP001164746">
    <property type="component" value="Chromosome 6"/>
</dbReference>
<reference evidence="2" key="1">
    <citation type="submission" date="2022-11" db="EMBL/GenBank/DDBJ databases">
        <title>Centuries of genome instability and evolution in soft-shell clam transmissible cancer (bioRxiv).</title>
        <authorList>
            <person name="Hart S.F.M."/>
            <person name="Yonemitsu M.A."/>
            <person name="Giersch R.M."/>
            <person name="Beal B.F."/>
            <person name="Arriagada G."/>
            <person name="Davis B.W."/>
            <person name="Ostrander E.A."/>
            <person name="Goff S.P."/>
            <person name="Metzger M.J."/>
        </authorList>
    </citation>
    <scope>NUCLEOTIDE SEQUENCE</scope>
    <source>
        <strain evidence="2">MELC-2E11</strain>
        <tissue evidence="2">Siphon/mantle</tissue>
    </source>
</reference>
<dbReference type="EMBL" id="CP111017">
    <property type="protein sequence ID" value="WAR07155.1"/>
    <property type="molecule type" value="Genomic_DNA"/>
</dbReference>
<accession>A0ABY7EBB7</accession>
<keyword evidence="3" id="KW-1185">Reference proteome</keyword>
<dbReference type="Pfam" id="PF13733">
    <property type="entry name" value="Glyco_transf_7N"/>
    <property type="match status" value="1"/>
</dbReference>
<organism evidence="2 3">
    <name type="scientific">Mya arenaria</name>
    <name type="common">Soft-shell clam</name>
    <dbReference type="NCBI Taxonomy" id="6604"/>
    <lineage>
        <taxon>Eukaryota</taxon>
        <taxon>Metazoa</taxon>
        <taxon>Spiralia</taxon>
        <taxon>Lophotrochozoa</taxon>
        <taxon>Mollusca</taxon>
        <taxon>Bivalvia</taxon>
        <taxon>Autobranchia</taxon>
        <taxon>Heteroconchia</taxon>
        <taxon>Euheterodonta</taxon>
        <taxon>Imparidentia</taxon>
        <taxon>Neoheterodontei</taxon>
        <taxon>Myida</taxon>
        <taxon>Myoidea</taxon>
        <taxon>Myidae</taxon>
        <taxon>Mya</taxon>
    </lineage>
</organism>
<sequence>MSLSCDIRVVWDGKPCGRVLNMLVIGRLQISFEAALQPAPSPALKDESQVPVLKRQKVAYRVFVVEQFGNSTFNKGRLMNIGFTEARKYDEFDCFIFHDVDLIPEDDRNMATCSEKPRHMSPAVDVLSYTLVVYK</sequence>
<dbReference type="Gene3D" id="3.90.550.10">
    <property type="entry name" value="Spore Coat Polysaccharide Biosynthesis Protein SpsA, Chain A"/>
    <property type="match status" value="1"/>
</dbReference>
<dbReference type="InterPro" id="IPR027995">
    <property type="entry name" value="Galactosyl_T_N"/>
</dbReference>
<dbReference type="InterPro" id="IPR003859">
    <property type="entry name" value="Galactosyl_T"/>
</dbReference>
<feature type="domain" description="Galactosyltransferase N-terminal" evidence="1">
    <location>
        <begin position="50"/>
        <end position="114"/>
    </location>
</feature>
<evidence type="ECO:0000313" key="3">
    <source>
        <dbReference type="Proteomes" id="UP001164746"/>
    </source>
</evidence>
<dbReference type="PANTHER" id="PTHR19300:SF57">
    <property type="entry name" value="BETA-1,4-N-ACETYLGALACTOSAMINYLTRANSFERASE"/>
    <property type="match status" value="1"/>
</dbReference>
<dbReference type="SUPFAM" id="SSF53448">
    <property type="entry name" value="Nucleotide-diphospho-sugar transferases"/>
    <property type="match status" value="1"/>
</dbReference>